<feature type="domain" description="HTH LytTR-type" evidence="3">
    <location>
        <begin position="130"/>
        <end position="228"/>
    </location>
</feature>
<organism evidence="4 5">
    <name type="scientific">Microcosmobacter mediterraneus</name>
    <dbReference type="NCBI Taxonomy" id="3075607"/>
    <lineage>
        <taxon>Bacteria</taxon>
        <taxon>Pseudomonadati</taxon>
        <taxon>Bacteroidota</taxon>
        <taxon>Flavobacteriia</taxon>
        <taxon>Flavobacteriales</taxon>
        <taxon>Flavobacteriaceae</taxon>
        <taxon>Microcosmobacter</taxon>
    </lineage>
</organism>
<feature type="domain" description="Response regulatory" evidence="2">
    <location>
        <begin position="4"/>
        <end position="116"/>
    </location>
</feature>
<keyword evidence="4" id="KW-0238">DNA-binding</keyword>
<dbReference type="SMART" id="SM00448">
    <property type="entry name" value="REC"/>
    <property type="match status" value="1"/>
</dbReference>
<evidence type="ECO:0000259" key="2">
    <source>
        <dbReference type="PROSITE" id="PS50110"/>
    </source>
</evidence>
<dbReference type="Proteomes" id="UP001259492">
    <property type="component" value="Unassembled WGS sequence"/>
</dbReference>
<evidence type="ECO:0000256" key="1">
    <source>
        <dbReference type="PROSITE-ProRule" id="PRU00169"/>
    </source>
</evidence>
<dbReference type="GO" id="GO:0003677">
    <property type="term" value="F:DNA binding"/>
    <property type="evidence" value="ECO:0007669"/>
    <property type="project" value="UniProtKB-KW"/>
</dbReference>
<dbReference type="InterPro" id="IPR011006">
    <property type="entry name" value="CheY-like_superfamily"/>
</dbReference>
<evidence type="ECO:0000313" key="5">
    <source>
        <dbReference type="Proteomes" id="UP001259492"/>
    </source>
</evidence>
<dbReference type="SMART" id="SM00850">
    <property type="entry name" value="LytTR"/>
    <property type="match status" value="1"/>
</dbReference>
<name>A0ABU2YH14_9FLAO</name>
<proteinExistence type="predicted"/>
<dbReference type="InterPro" id="IPR046947">
    <property type="entry name" value="LytR-like"/>
</dbReference>
<reference evidence="4 5" key="1">
    <citation type="submission" date="2023-09" db="EMBL/GenBank/DDBJ databases">
        <authorList>
            <person name="Rey-Velasco X."/>
        </authorList>
    </citation>
    <scope>NUCLEOTIDE SEQUENCE [LARGE SCALE GENOMIC DNA]</scope>
    <source>
        <strain evidence="4 5">W332</strain>
    </source>
</reference>
<evidence type="ECO:0000313" key="4">
    <source>
        <dbReference type="EMBL" id="MDT0557464.1"/>
    </source>
</evidence>
<dbReference type="Pfam" id="PF04397">
    <property type="entry name" value="LytTR"/>
    <property type="match status" value="1"/>
</dbReference>
<keyword evidence="5" id="KW-1185">Reference proteome</keyword>
<dbReference type="InterPro" id="IPR001789">
    <property type="entry name" value="Sig_transdc_resp-reg_receiver"/>
</dbReference>
<evidence type="ECO:0000259" key="3">
    <source>
        <dbReference type="PROSITE" id="PS50930"/>
    </source>
</evidence>
<dbReference type="InterPro" id="IPR007492">
    <property type="entry name" value="LytTR_DNA-bd_dom"/>
</dbReference>
<dbReference type="Pfam" id="PF00072">
    <property type="entry name" value="Response_reg"/>
    <property type="match status" value="1"/>
</dbReference>
<dbReference type="PROSITE" id="PS50110">
    <property type="entry name" value="RESPONSE_REGULATORY"/>
    <property type="match status" value="1"/>
</dbReference>
<comment type="caution">
    <text evidence="4">The sequence shown here is derived from an EMBL/GenBank/DDBJ whole genome shotgun (WGS) entry which is preliminary data.</text>
</comment>
<protein>
    <submittedName>
        <fullName evidence="4">LytTR family DNA-binding domain-containing protein</fullName>
    </submittedName>
</protein>
<keyword evidence="1" id="KW-0597">Phosphoprotein</keyword>
<dbReference type="SUPFAM" id="SSF52172">
    <property type="entry name" value="CheY-like"/>
    <property type="match status" value="1"/>
</dbReference>
<dbReference type="PROSITE" id="PS50930">
    <property type="entry name" value="HTH_LYTTR"/>
    <property type="match status" value="1"/>
</dbReference>
<dbReference type="PANTHER" id="PTHR37299:SF1">
    <property type="entry name" value="STAGE 0 SPORULATION PROTEIN A HOMOLOG"/>
    <property type="match status" value="1"/>
</dbReference>
<dbReference type="PANTHER" id="PTHR37299">
    <property type="entry name" value="TRANSCRIPTIONAL REGULATOR-RELATED"/>
    <property type="match status" value="1"/>
</dbReference>
<dbReference type="RefSeq" id="WP_311426231.1">
    <property type="nucleotide sequence ID" value="NZ_JAVRIA010000001.1"/>
</dbReference>
<dbReference type="Gene3D" id="3.40.50.2300">
    <property type="match status" value="1"/>
</dbReference>
<feature type="modified residue" description="4-aspartylphosphate" evidence="1">
    <location>
        <position position="56"/>
    </location>
</feature>
<dbReference type="EMBL" id="JAVRIA010000001">
    <property type="protein sequence ID" value="MDT0557464.1"/>
    <property type="molecule type" value="Genomic_DNA"/>
</dbReference>
<accession>A0ABU2YH14</accession>
<gene>
    <name evidence="4" type="ORF">RM697_02315</name>
</gene>
<dbReference type="Gene3D" id="2.40.50.1020">
    <property type="entry name" value="LytTr DNA-binding domain"/>
    <property type="match status" value="1"/>
</dbReference>
<sequence length="228" mass="26048">MIINCLIIDDEPSAQSVIKHFISDVSFLKLKGVCNSALEAIDVLNDNKEIDLIFLDINMPKLSGLSFYKSLQNPPNVIFTTAYSDYALEGFEVNAIDYLLKPFSFERFLTAVNKLKTAIKHEKSNQTESLIIKANKVLHKVNTKDIIYIEAFGDYIKVHLRDEFILTNSTFKNMLNQLPNELFVQIHKSFSINLNYLEIIKGNTAQVQKKSLPIGQSYKAKLLERLKE</sequence>